<sequence>MGEIEQRKEDGKNQIGDERAREVRQRKRGRQHQKGHEKGEEYEKQQKKKDRKIDERKNARNKIALTDFGMDSARKRKEGKTKENLDGRYKKWNEGERLGRTGLGGKRRMEEEKEFKHFGYRKMSGEERMMLKETKELSGSLSEKKLATERRIGRNGEREKSSGQKMISDDRRH</sequence>
<accession>A0ABQ8SF29</accession>
<feature type="region of interest" description="Disordered" evidence="1">
    <location>
        <begin position="1"/>
        <end position="85"/>
    </location>
</feature>
<protein>
    <submittedName>
        <fullName evidence="2">Uncharacterized protein</fullName>
    </submittedName>
</protein>
<dbReference type="EMBL" id="JAJSOF020000029">
    <property type="protein sequence ID" value="KAJ4432302.1"/>
    <property type="molecule type" value="Genomic_DNA"/>
</dbReference>
<name>A0ABQ8SF29_PERAM</name>
<evidence type="ECO:0000313" key="3">
    <source>
        <dbReference type="Proteomes" id="UP001148838"/>
    </source>
</evidence>
<keyword evidence="3" id="KW-1185">Reference proteome</keyword>
<reference evidence="2 3" key="1">
    <citation type="journal article" date="2022" name="Allergy">
        <title>Genome assembly and annotation of Periplaneta americana reveal a comprehensive cockroach allergen profile.</title>
        <authorList>
            <person name="Wang L."/>
            <person name="Xiong Q."/>
            <person name="Saelim N."/>
            <person name="Wang L."/>
            <person name="Nong W."/>
            <person name="Wan A.T."/>
            <person name="Shi M."/>
            <person name="Liu X."/>
            <person name="Cao Q."/>
            <person name="Hui J.H.L."/>
            <person name="Sookrung N."/>
            <person name="Leung T.F."/>
            <person name="Tungtrongchitr A."/>
            <person name="Tsui S.K.W."/>
        </authorList>
    </citation>
    <scope>NUCLEOTIDE SEQUENCE [LARGE SCALE GENOMIC DNA]</scope>
    <source>
        <strain evidence="2">PWHHKU_190912</strain>
    </source>
</reference>
<proteinExistence type="predicted"/>
<dbReference type="Proteomes" id="UP001148838">
    <property type="component" value="Unassembled WGS sequence"/>
</dbReference>
<comment type="caution">
    <text evidence="2">The sequence shown here is derived from an EMBL/GenBank/DDBJ whole genome shotgun (WGS) entry which is preliminary data.</text>
</comment>
<feature type="region of interest" description="Disordered" evidence="1">
    <location>
        <begin position="134"/>
        <end position="173"/>
    </location>
</feature>
<organism evidence="2 3">
    <name type="scientific">Periplaneta americana</name>
    <name type="common">American cockroach</name>
    <name type="synonym">Blatta americana</name>
    <dbReference type="NCBI Taxonomy" id="6978"/>
    <lineage>
        <taxon>Eukaryota</taxon>
        <taxon>Metazoa</taxon>
        <taxon>Ecdysozoa</taxon>
        <taxon>Arthropoda</taxon>
        <taxon>Hexapoda</taxon>
        <taxon>Insecta</taxon>
        <taxon>Pterygota</taxon>
        <taxon>Neoptera</taxon>
        <taxon>Polyneoptera</taxon>
        <taxon>Dictyoptera</taxon>
        <taxon>Blattodea</taxon>
        <taxon>Blattoidea</taxon>
        <taxon>Blattidae</taxon>
        <taxon>Blattinae</taxon>
        <taxon>Periplaneta</taxon>
    </lineage>
</organism>
<feature type="compositionally biased region" description="Basic and acidic residues" evidence="1">
    <location>
        <begin position="34"/>
        <end position="58"/>
    </location>
</feature>
<evidence type="ECO:0000313" key="2">
    <source>
        <dbReference type="EMBL" id="KAJ4432302.1"/>
    </source>
</evidence>
<feature type="compositionally biased region" description="Basic residues" evidence="1">
    <location>
        <begin position="24"/>
        <end position="33"/>
    </location>
</feature>
<feature type="compositionally biased region" description="Basic and acidic residues" evidence="1">
    <location>
        <begin position="1"/>
        <end position="23"/>
    </location>
</feature>
<evidence type="ECO:0000256" key="1">
    <source>
        <dbReference type="SAM" id="MobiDB-lite"/>
    </source>
</evidence>
<gene>
    <name evidence="2" type="ORF">ANN_20921</name>
</gene>